<reference evidence="1" key="1">
    <citation type="journal article" date="2015" name="Genome Biol. Evol.">
        <title>Organellar Genomes of White Spruce (Picea glauca): Assembly and Annotation.</title>
        <authorList>
            <person name="Jackman S.D."/>
            <person name="Warren R.L."/>
            <person name="Gibb E.A."/>
            <person name="Vandervalk B.P."/>
            <person name="Mohamadi H."/>
            <person name="Chu J."/>
            <person name="Raymond A."/>
            <person name="Pleasance S."/>
            <person name="Coope R."/>
            <person name="Wildung M.R."/>
            <person name="Ritland C.E."/>
            <person name="Bousquet J."/>
            <person name="Jones S.J."/>
            <person name="Bohlmann J."/>
            <person name="Birol I."/>
        </authorList>
    </citation>
    <scope>NUCLEOTIDE SEQUENCE [LARGE SCALE GENOMIC DNA]</scope>
    <source>
        <tissue evidence="1">Flushing bud</tissue>
    </source>
</reference>
<keyword evidence="1" id="KW-0496">Mitochondrion</keyword>
<name>A0A117NH61_PICGL</name>
<comment type="caution">
    <text evidence="1">The sequence shown here is derived from an EMBL/GenBank/DDBJ whole genome shotgun (WGS) entry which is preliminary data.</text>
</comment>
<sequence>MARGMVSLAGSLYSVFGAPYRNQGPSLLRKKLMAVPSHPYPSWLYLFTPIQREP</sequence>
<accession>A0A117NH61</accession>
<geneLocation type="mitochondrion" evidence="1"/>
<dbReference type="EMBL" id="LKAM01000006">
    <property type="protein sequence ID" value="KUM47872.1"/>
    <property type="molecule type" value="Genomic_DNA"/>
</dbReference>
<gene>
    <name evidence="1" type="ORF">ABT39_MTgene4866</name>
</gene>
<dbReference type="AlphaFoldDB" id="A0A117NH61"/>
<evidence type="ECO:0000313" key="1">
    <source>
        <dbReference type="EMBL" id="KUM47872.1"/>
    </source>
</evidence>
<protein>
    <submittedName>
        <fullName evidence="1">Uncharacterized protein</fullName>
    </submittedName>
</protein>
<organism evidence="1">
    <name type="scientific">Picea glauca</name>
    <name type="common">White spruce</name>
    <name type="synonym">Pinus glauca</name>
    <dbReference type="NCBI Taxonomy" id="3330"/>
    <lineage>
        <taxon>Eukaryota</taxon>
        <taxon>Viridiplantae</taxon>
        <taxon>Streptophyta</taxon>
        <taxon>Embryophyta</taxon>
        <taxon>Tracheophyta</taxon>
        <taxon>Spermatophyta</taxon>
        <taxon>Pinopsida</taxon>
        <taxon>Pinidae</taxon>
        <taxon>Conifers I</taxon>
        <taxon>Pinales</taxon>
        <taxon>Pinaceae</taxon>
        <taxon>Picea</taxon>
    </lineage>
</organism>
<proteinExistence type="predicted"/>